<keyword evidence="2 6" id="KW-0728">SH3 domain</keyword>
<dbReference type="Pfam" id="PF00611">
    <property type="entry name" value="FCH"/>
    <property type="match status" value="1"/>
</dbReference>
<feature type="compositionally biased region" description="Basic and acidic residues" evidence="8">
    <location>
        <begin position="992"/>
        <end position="1008"/>
    </location>
</feature>
<dbReference type="SMART" id="SM00055">
    <property type="entry name" value="FCH"/>
    <property type="match status" value="1"/>
</dbReference>
<dbReference type="PANTHER" id="PTHR15735">
    <property type="entry name" value="FCH AND DOUBLE SH3 DOMAINS PROTEIN"/>
    <property type="match status" value="1"/>
</dbReference>
<protein>
    <recommendedName>
        <fullName evidence="13">F-BAR and double SH3 domains protein 2</fullName>
    </recommendedName>
</protein>
<dbReference type="InterPro" id="IPR036028">
    <property type="entry name" value="SH3-like_dom_sf"/>
</dbReference>
<dbReference type="EnsemblMetazoa" id="XM_050662900.1">
    <property type="protein sequence ID" value="XP_050518857.1"/>
    <property type="gene ID" value="LOC114330180"/>
</dbReference>
<dbReference type="SUPFAM" id="SSF50044">
    <property type="entry name" value="SH3-domain"/>
    <property type="match status" value="2"/>
</dbReference>
<dbReference type="CDD" id="cd11761">
    <property type="entry name" value="SH3_FCHSD_1"/>
    <property type="match status" value="1"/>
</dbReference>
<keyword evidence="7" id="KW-0175">Coiled coil</keyword>
<dbReference type="Pfam" id="PF00018">
    <property type="entry name" value="SH3_1"/>
    <property type="match status" value="2"/>
</dbReference>
<dbReference type="InterPro" id="IPR031160">
    <property type="entry name" value="F_BAR_dom"/>
</dbReference>
<dbReference type="RefSeq" id="XP_050518857.1">
    <property type="nucleotide sequence ID" value="XM_050662900.1"/>
</dbReference>
<feature type="domain" description="SH3" evidence="9">
    <location>
        <begin position="648"/>
        <end position="711"/>
    </location>
</feature>
<evidence type="ECO:0000256" key="8">
    <source>
        <dbReference type="SAM" id="MobiDB-lite"/>
    </source>
</evidence>
<dbReference type="PROSITE" id="PS50002">
    <property type="entry name" value="SH3"/>
    <property type="match status" value="2"/>
</dbReference>
<sequence>MQPPPRKGNYAKFLKNLHSEQINKLILKNQHECDLLEDIRTFIIKRSAIEKSYSEALLKISSAYLNKKIPNIPDIKVDGGEEKWNMWNVWRTVLEENEKLARARLAAVEVFQQQIADDAKILRAHKLQTAKKCVDQLALVQKELQLCVQDVDKTKKLYFDEEHGAHEVRDKARDIEEKLKKKKGSFFQSITSLQKNSAKVSSKRDQLEEKSTGARNDYLLCLAAANAHQTRYFVVDLQLCMTTMESGVYDKVAEYLSLMGRTELLTCSAMQNSFSTIRDQAKQLTREYNLQCCYLYYPVLKQHIHYEFDPCDNDPVEHVTADHDSSSATLSKEARRWATKIARENNNVKESVRKLQIYHALKESGQRVDPNDQNGPDLETKIEEMKHAIRRAETAKTKAEARIECLRGGGVNVDEWMQEAESLNVQDIQRSTSSLSDHPSSDSFYDSDFADGEPTAGPVETRVEAVSKEEERRESQSDHYEAAEVDAMLEQERQRIEQLTAGWDDPTQVDWGTEDNAEEGEGLVGRQEAVPSTPLLKCTALYSYTAQNPDELTIVENEQLEVVGEGDGDGWLRARNYRGEEGYVPQNYLDIEREQSVTTPGLQTQISFSSVDYTVDNEEESAQQATETTQSPEQISVISIPQKTPDGTTPEYCIALYDYEGEGGEELTFEEGQIIKILSRCAHSIDDGWWQGELEGHIGNFPSLVVEECDEFGEPLVNEWDETPPQSAPPVFTPPDVPDYLADTEEGDEVTISSPPLQPPPPAPPIEEGDEAINENGEIPEEGEVEAEDGEEAPEDAAALGGFAMALSRDQQNQYGSQFNSRSSGAPNAVPTIDVPTVEIVDEDSQEVDQEDQQADSDFGLCAAQIVITAATPMMEEAASPFPPPEDSEVNHKDGGKDHSSIPEEDEEDSKPSPSHPSVENDNKRQETMDDLEEVFEDHHADTPFVVSSSTGSDGETTGPSTAENSVSQAPPATEPETKQVVGGRASIPDELEPHQLARLQDLKESNA</sequence>
<feature type="compositionally biased region" description="Basic and acidic residues" evidence="8">
    <location>
        <begin position="919"/>
        <end position="928"/>
    </location>
</feature>
<dbReference type="PANTHER" id="PTHR15735:SF21">
    <property type="entry name" value="PROTEIN NERVOUS WRECK"/>
    <property type="match status" value="1"/>
</dbReference>
<keyword evidence="4" id="KW-0446">Lipid-binding</keyword>
<keyword evidence="3" id="KW-0677">Repeat</keyword>
<feature type="compositionally biased region" description="Polar residues" evidence="8">
    <location>
        <begin position="809"/>
        <end position="826"/>
    </location>
</feature>
<reference evidence="11" key="1">
    <citation type="submission" date="2025-05" db="UniProtKB">
        <authorList>
            <consortium name="EnsemblMetazoa"/>
        </authorList>
    </citation>
    <scope>IDENTIFICATION</scope>
</reference>
<feature type="compositionally biased region" description="Pro residues" evidence="8">
    <location>
        <begin position="756"/>
        <end position="765"/>
    </location>
</feature>
<evidence type="ECO:0008006" key="13">
    <source>
        <dbReference type="Google" id="ProtNLM"/>
    </source>
</evidence>
<evidence type="ECO:0000256" key="7">
    <source>
        <dbReference type="PROSITE-ProRule" id="PRU01077"/>
    </source>
</evidence>
<feature type="region of interest" description="Disordered" evidence="8">
    <location>
        <begin position="874"/>
        <end position="1008"/>
    </location>
</feature>
<evidence type="ECO:0000313" key="11">
    <source>
        <dbReference type="EnsemblMetazoa" id="XP_050518857.1"/>
    </source>
</evidence>
<dbReference type="InterPro" id="IPR027267">
    <property type="entry name" value="AH/BAR_dom_sf"/>
</dbReference>
<dbReference type="SUPFAM" id="SSF103657">
    <property type="entry name" value="BAR/IMD domain-like"/>
    <property type="match status" value="1"/>
</dbReference>
<feature type="region of interest" description="Disordered" evidence="8">
    <location>
        <begin position="427"/>
        <end position="480"/>
    </location>
</feature>
<comment type="subcellular location">
    <subcellularLocation>
        <location evidence="1">Cell projection</location>
    </subcellularLocation>
</comment>
<feature type="compositionally biased region" description="Basic and acidic residues" evidence="8">
    <location>
        <begin position="461"/>
        <end position="480"/>
    </location>
</feature>
<evidence type="ECO:0000256" key="2">
    <source>
        <dbReference type="ARBA" id="ARBA00022443"/>
    </source>
</evidence>
<dbReference type="PROSITE" id="PS51741">
    <property type="entry name" value="F_BAR"/>
    <property type="match status" value="1"/>
</dbReference>
<dbReference type="Proteomes" id="UP001652700">
    <property type="component" value="Unplaced"/>
</dbReference>
<dbReference type="InterPro" id="IPR001060">
    <property type="entry name" value="FCH_dom"/>
</dbReference>
<evidence type="ECO:0000256" key="6">
    <source>
        <dbReference type="PROSITE-ProRule" id="PRU00192"/>
    </source>
</evidence>
<dbReference type="GeneID" id="114330180"/>
<dbReference type="InterPro" id="IPR001452">
    <property type="entry name" value="SH3_domain"/>
</dbReference>
<accession>A0ABM5L8U0</accession>
<name>A0ABM5L8U0_DIAVI</name>
<keyword evidence="5" id="KW-0966">Cell projection</keyword>
<evidence type="ECO:0000256" key="5">
    <source>
        <dbReference type="ARBA" id="ARBA00023273"/>
    </source>
</evidence>
<feature type="domain" description="F-BAR" evidence="10">
    <location>
        <begin position="11"/>
        <end position="289"/>
    </location>
</feature>
<evidence type="ECO:0000256" key="1">
    <source>
        <dbReference type="ARBA" id="ARBA00004316"/>
    </source>
</evidence>
<dbReference type="Gene3D" id="2.30.30.40">
    <property type="entry name" value="SH3 Domains"/>
    <property type="match status" value="2"/>
</dbReference>
<evidence type="ECO:0000259" key="10">
    <source>
        <dbReference type="PROSITE" id="PS51741"/>
    </source>
</evidence>
<evidence type="ECO:0000313" key="12">
    <source>
        <dbReference type="Proteomes" id="UP001652700"/>
    </source>
</evidence>
<evidence type="ECO:0000256" key="4">
    <source>
        <dbReference type="ARBA" id="ARBA00023121"/>
    </source>
</evidence>
<feature type="region of interest" description="Disordered" evidence="8">
    <location>
        <begin position="717"/>
        <end position="771"/>
    </location>
</feature>
<proteinExistence type="predicted"/>
<feature type="region of interest" description="Disordered" evidence="8">
    <location>
        <begin position="806"/>
        <end position="836"/>
    </location>
</feature>
<evidence type="ECO:0000256" key="3">
    <source>
        <dbReference type="ARBA" id="ARBA00022737"/>
    </source>
</evidence>
<dbReference type="PRINTS" id="PR00452">
    <property type="entry name" value="SH3DOMAIN"/>
</dbReference>
<feature type="compositionally biased region" description="Low complexity" evidence="8">
    <location>
        <begin position="431"/>
        <end position="447"/>
    </location>
</feature>
<organism evidence="11 12">
    <name type="scientific">Diabrotica virgifera virgifera</name>
    <name type="common">western corn rootworm</name>
    <dbReference type="NCBI Taxonomy" id="50390"/>
    <lineage>
        <taxon>Eukaryota</taxon>
        <taxon>Metazoa</taxon>
        <taxon>Ecdysozoa</taxon>
        <taxon>Arthropoda</taxon>
        <taxon>Hexapoda</taxon>
        <taxon>Insecta</taxon>
        <taxon>Pterygota</taxon>
        <taxon>Neoptera</taxon>
        <taxon>Endopterygota</taxon>
        <taxon>Coleoptera</taxon>
        <taxon>Polyphaga</taxon>
        <taxon>Cucujiformia</taxon>
        <taxon>Chrysomeloidea</taxon>
        <taxon>Chrysomelidae</taxon>
        <taxon>Galerucinae</taxon>
        <taxon>Diabroticina</taxon>
        <taxon>Diabroticites</taxon>
        <taxon>Diabrotica</taxon>
    </lineage>
</organism>
<feature type="compositionally biased region" description="Low complexity" evidence="8">
    <location>
        <begin position="948"/>
        <end position="962"/>
    </location>
</feature>
<keyword evidence="12" id="KW-1185">Reference proteome</keyword>
<dbReference type="SMART" id="SM00326">
    <property type="entry name" value="SH3"/>
    <property type="match status" value="2"/>
</dbReference>
<dbReference type="InterPro" id="IPR035460">
    <property type="entry name" value="FCHSD_SH3_1"/>
</dbReference>
<dbReference type="Gene3D" id="1.20.1270.60">
    <property type="entry name" value="Arfaptin homology (AH) domain/BAR domain"/>
    <property type="match status" value="1"/>
</dbReference>
<feature type="domain" description="SH3" evidence="9">
    <location>
        <begin position="533"/>
        <end position="594"/>
    </location>
</feature>
<evidence type="ECO:0000259" key="9">
    <source>
        <dbReference type="PROSITE" id="PS50002"/>
    </source>
</evidence>
<feature type="compositionally biased region" description="Pro residues" evidence="8">
    <location>
        <begin position="726"/>
        <end position="737"/>
    </location>
</feature>
<feature type="compositionally biased region" description="Basic and acidic residues" evidence="8">
    <location>
        <begin position="889"/>
        <end position="902"/>
    </location>
</feature>